<feature type="domain" description="PH" evidence="7">
    <location>
        <begin position="111"/>
        <end position="206"/>
    </location>
</feature>
<dbReference type="PANTHER" id="PTHR10972">
    <property type="entry name" value="OXYSTEROL-BINDING PROTEIN-RELATED"/>
    <property type="match status" value="1"/>
</dbReference>
<dbReference type="GO" id="GO:0005886">
    <property type="term" value="C:plasma membrane"/>
    <property type="evidence" value="ECO:0007669"/>
    <property type="project" value="TreeGrafter"/>
</dbReference>
<evidence type="ECO:0000256" key="3">
    <source>
        <dbReference type="ARBA" id="ARBA00023055"/>
    </source>
</evidence>
<evidence type="ECO:0000256" key="2">
    <source>
        <dbReference type="ARBA" id="ARBA00022448"/>
    </source>
</evidence>
<feature type="region of interest" description="Disordered" evidence="6">
    <location>
        <begin position="612"/>
        <end position="642"/>
    </location>
</feature>
<dbReference type="CDD" id="cd13287">
    <property type="entry name" value="PH_ORP3_ORP6_ORP7"/>
    <property type="match status" value="1"/>
</dbReference>
<feature type="compositionally biased region" description="Low complexity" evidence="6">
    <location>
        <begin position="231"/>
        <end position="250"/>
    </location>
</feature>
<name>A0A835GP06_SPOEX</name>
<feature type="region of interest" description="Disordered" evidence="6">
    <location>
        <begin position="1752"/>
        <end position="1774"/>
    </location>
</feature>
<accession>A0A835GP06</accession>
<feature type="coiled-coil region" evidence="5">
    <location>
        <begin position="1425"/>
        <end position="1452"/>
    </location>
</feature>
<comment type="similarity">
    <text evidence="1">Belongs to the OSBP family.</text>
</comment>
<evidence type="ECO:0000313" key="8">
    <source>
        <dbReference type="EMBL" id="KAF9420563.1"/>
    </source>
</evidence>
<keyword evidence="5" id="KW-0175">Coiled coil</keyword>
<dbReference type="Proteomes" id="UP000648187">
    <property type="component" value="Unassembled WGS sequence"/>
</dbReference>
<evidence type="ECO:0000256" key="6">
    <source>
        <dbReference type="SAM" id="MobiDB-lite"/>
    </source>
</evidence>
<dbReference type="InterPro" id="IPR001849">
    <property type="entry name" value="PH_domain"/>
</dbReference>
<organism evidence="8 9">
    <name type="scientific">Spodoptera exigua</name>
    <name type="common">Beet armyworm</name>
    <name type="synonym">Noctua fulgens</name>
    <dbReference type="NCBI Taxonomy" id="7107"/>
    <lineage>
        <taxon>Eukaryota</taxon>
        <taxon>Metazoa</taxon>
        <taxon>Ecdysozoa</taxon>
        <taxon>Arthropoda</taxon>
        <taxon>Hexapoda</taxon>
        <taxon>Insecta</taxon>
        <taxon>Pterygota</taxon>
        <taxon>Neoptera</taxon>
        <taxon>Endopterygota</taxon>
        <taxon>Lepidoptera</taxon>
        <taxon>Glossata</taxon>
        <taxon>Ditrysia</taxon>
        <taxon>Noctuoidea</taxon>
        <taxon>Noctuidae</taxon>
        <taxon>Amphipyrinae</taxon>
        <taxon>Spodoptera</taxon>
    </lineage>
</organism>
<dbReference type="Gene3D" id="2.40.160.120">
    <property type="match status" value="1"/>
</dbReference>
<evidence type="ECO:0000313" key="9">
    <source>
        <dbReference type="Proteomes" id="UP000648187"/>
    </source>
</evidence>
<dbReference type="SMART" id="SM00233">
    <property type="entry name" value="PH"/>
    <property type="match status" value="1"/>
</dbReference>
<feature type="region of interest" description="Disordered" evidence="6">
    <location>
        <begin position="1500"/>
        <end position="1524"/>
    </location>
</feature>
<dbReference type="PANTHER" id="PTHR10972:SF203">
    <property type="entry name" value="OXYSTEROL-BINDING PROTEIN HOMOLOG 3"/>
    <property type="match status" value="1"/>
</dbReference>
<dbReference type="PROSITE" id="PS50003">
    <property type="entry name" value="PH_DOMAIN"/>
    <property type="match status" value="1"/>
</dbReference>
<feature type="region of interest" description="Disordered" evidence="6">
    <location>
        <begin position="831"/>
        <end position="857"/>
    </location>
</feature>
<dbReference type="InterPro" id="IPR000648">
    <property type="entry name" value="Oxysterol-bd"/>
</dbReference>
<evidence type="ECO:0000259" key="7">
    <source>
        <dbReference type="PROSITE" id="PS50003"/>
    </source>
</evidence>
<feature type="compositionally biased region" description="Polar residues" evidence="6">
    <location>
        <begin position="56"/>
        <end position="67"/>
    </location>
</feature>
<dbReference type="EMBL" id="JACKWZ010000031">
    <property type="protein sequence ID" value="KAF9420563.1"/>
    <property type="molecule type" value="Genomic_DNA"/>
</dbReference>
<feature type="region of interest" description="Disordered" evidence="6">
    <location>
        <begin position="1715"/>
        <end position="1738"/>
    </location>
</feature>
<gene>
    <name evidence="8" type="ORF">HW555_003313</name>
</gene>
<reference evidence="8" key="1">
    <citation type="submission" date="2020-08" db="EMBL/GenBank/DDBJ databases">
        <title>Spodoptera exigua strain:BAW_Kor-Di-RS1 Genome sequencing and assembly.</title>
        <authorList>
            <person name="Kim J."/>
            <person name="Nam H.Y."/>
            <person name="Kwon M."/>
            <person name="Choi J.H."/>
            <person name="Cho S.R."/>
            <person name="Kim G.-H."/>
        </authorList>
    </citation>
    <scope>NUCLEOTIDE SEQUENCE</scope>
    <source>
        <strain evidence="8">BAW_Kor-Di-RS1</strain>
        <tissue evidence="8">Whole-body</tissue>
    </source>
</reference>
<evidence type="ECO:0000256" key="5">
    <source>
        <dbReference type="SAM" id="Coils"/>
    </source>
</evidence>
<protein>
    <recommendedName>
        <fullName evidence="7">PH domain-containing protein</fullName>
    </recommendedName>
</protein>
<feature type="compositionally biased region" description="Pro residues" evidence="6">
    <location>
        <begin position="619"/>
        <end position="630"/>
    </location>
</feature>
<keyword evidence="9" id="KW-1185">Reference proteome</keyword>
<feature type="region of interest" description="Disordered" evidence="6">
    <location>
        <begin position="681"/>
        <end position="706"/>
    </location>
</feature>
<keyword evidence="3" id="KW-0445">Lipid transport</keyword>
<dbReference type="InterPro" id="IPR037239">
    <property type="entry name" value="OSBP_sf"/>
</dbReference>
<feature type="region of interest" description="Disordered" evidence="6">
    <location>
        <begin position="29"/>
        <end position="93"/>
    </location>
</feature>
<evidence type="ECO:0000256" key="1">
    <source>
        <dbReference type="ARBA" id="ARBA00008842"/>
    </source>
</evidence>
<comment type="caution">
    <text evidence="8">The sequence shown here is derived from an EMBL/GenBank/DDBJ whole genome shotgun (WGS) entry which is preliminary data.</text>
</comment>
<feature type="coiled-coil region" evidence="5">
    <location>
        <begin position="2012"/>
        <end position="2042"/>
    </location>
</feature>
<sequence>MAELRWLLVGACSGTDMNQGGVKNVVTEPTRLENKRERRRGAAGRAAALRRAPSDSDCSGETASLSADSGDRAPRPPPQPTRAGKNRGRRRGSEWEVLEGLKDGQRFEKRPDVFNGYLHKKRKWPLKGWHKRFFVVDGGILVYARSPTDVARGRLHGSVDVGLSVISAKARRRRIDIDADEFIYHLRAKTPDVFRTWLNVLYRQHLLTFGARESVPKIHAPLEDLPPTDNSSRISNESLESSSECSSDDSPFTRKKEQSPELQSCYTCSPISFSTPIDKEKEYNPPKPKIGDGHFNDKLLNNHKSLCSMNCVARFTVDELQRKKSPNISEGSTEGEKQIHSTDLDISSIKTTDTALADAEKTKRETSPFRYSESKQPLLTDNKVEPTAAYYFFTRNKSRSSIINTQMRKSKKSTNLVKYRNFIDEPPLRRPLSKSMLLGRYKTKTEKKSNIEKLDNSEKSTDRAVACDTVQTESNEVQASSIENKSLQDAMTTSDYDNITERLMVSIFENAKNTTVTDVQLYIQQVVKDLYDIKFQEVHPVKALFRSLLEYWLKNTKVEPIKTAMRHSRSIDRQSNKYFTRDENLSSVYIGRVSKQTQFHGLSEMLFQYKKKPNTAKPVPKPPDRPPSSPSPRRDTESFEKERRIQELERLLKNTVYMCETTRSNQQKDIKITKTLIDNIGKLPPKTEEDSPTGLNKDNSNSSTEKIQETLNHLLSDTSISPDVAKEFFSAYLDILLKEDFRSLSETSSPSSEHSVASKGSKELSCQVEAEAVTKTASKSVTTLKDTQVTQPKSSDAFKPIDPGQLYLKEVLDRITTIFSKVKKMEDTTWTNEKSHENVKGDFKELEHKDELGRPDKEYPGKKLIYENYDENSVVIDLSKYDLQHISMFNDPALEGIMSISIKLKEKPPTMADNKHAHLSLQFADSNSLKKEEVQKELKQNWLSYIQSTNSNEIFEKRSKSPDAYADFAKKFDLKPYSSSSDATSKAYKVVHESEHSLDLSFKNSFLRGLDPKQSFDNEDTSCYMMSFKKEPTKFQPKKRVRLKDYNGISKRRSPCRSPTRQPDLSVFEQPAPRVIDEKFILLLLENLSLLSKNIPSLHKDINSLFVKLRKKHEKILKNCGNVYGLSLLGKIYNEDSECGACRKDASTQWDVVTCYPLSEEVSITEKAINTCSNTKIRKNVKDAYTSAIDLKLVLNCEVQTKSEGEKTLYCYERGPPSLGDTSLTENLVKLHSMHRIKLTEMDKKTAEHSTSCPKSVHKIATECSMTALIKRVLDPEGRLNTTTNPTSREHMIKKKKISSKLRQDLIKEITLLSPSFKVSTQSQTDRRLLRFVREKWMEKDFKVYQLFYSKKYNVTRASSATDSNVEVNPSDELKTLYRCTSDPSYCSGLLSPTGGPIRGPQAGFVSGTPGGRLSGWIIESGGPLENASRELGQAQLSVQQLQRLLDALELQQQIHHDTDVSLEGASPNVKKDRRKFGLRKKKSNSKCASVELQASHIDPSSSHMALSALTAPPSPGGGASSMPNSAASLPIAFLSTFLASTLVPCAAARPQSLPGAETLATAPGPASLTSLTPDHQLREDFTVLAKDLVANLKTVVATLVCERGRLRAAMDAAETASTPGAVMAALRTNLTTALQQNSELRSRLSRIHDASDLAEISSVGPNSDAVNNRQFQQSLSYSSSCVSASEFFDAEEHDSDHKPAEIIAADESGVIELEGDSSSEAGSLSSEEGSASSDNSDGAIVSAEQVTLRATDPAAHPAGWSRRTRLPSTRPTPGGPSLWNLLYKNIGKDLSQISMPVTINEPLNMLQRLCEELEYSELLDSAAECKNPIERMALIAAFAVSAYASSAHRAASKPFNPLLAETYECVSHHPPISACHAESTRWCFWQEARIKTKFWGKSMEFQPTGRVHVKLLTTGDHYSWNKASSWSSSRHEVRGMVQGGGARLRLAGRWSEALYAGDPPAARCLWRPGAMPPEHELYYGFTRFAMELNELEPAMRGTLPHTDTRLRPDQRALEEGDVEAAEQLKHQLEQAQRDRRRDDALHHPAWFRKTLESGEETWVFNGEYWKAREAGFPDDVAPAIW</sequence>
<dbReference type="SUPFAM" id="SSF50729">
    <property type="entry name" value="PH domain-like"/>
    <property type="match status" value="1"/>
</dbReference>
<dbReference type="InterPro" id="IPR041680">
    <property type="entry name" value="PH_8"/>
</dbReference>
<dbReference type="GO" id="GO:0015485">
    <property type="term" value="F:cholesterol binding"/>
    <property type="evidence" value="ECO:0007669"/>
    <property type="project" value="TreeGrafter"/>
</dbReference>
<dbReference type="Pfam" id="PF15409">
    <property type="entry name" value="PH_8"/>
    <property type="match status" value="1"/>
</dbReference>
<feature type="region of interest" description="Disordered" evidence="6">
    <location>
        <begin position="220"/>
        <end position="259"/>
    </location>
</feature>
<keyword evidence="2" id="KW-0813">Transport</keyword>
<evidence type="ECO:0000256" key="4">
    <source>
        <dbReference type="ARBA" id="ARBA00023121"/>
    </source>
</evidence>
<keyword evidence="4" id="KW-0446">Lipid-binding</keyword>
<dbReference type="SUPFAM" id="SSF144000">
    <property type="entry name" value="Oxysterol-binding protein-like"/>
    <property type="match status" value="1"/>
</dbReference>
<dbReference type="GO" id="GO:0006869">
    <property type="term" value="P:lipid transport"/>
    <property type="evidence" value="ECO:0007669"/>
    <property type="project" value="UniProtKB-KW"/>
</dbReference>
<feature type="compositionally biased region" description="Basic and acidic residues" evidence="6">
    <location>
        <begin position="632"/>
        <end position="642"/>
    </location>
</feature>
<proteinExistence type="inferred from homology"/>
<dbReference type="GO" id="GO:0005829">
    <property type="term" value="C:cytosol"/>
    <property type="evidence" value="ECO:0007669"/>
    <property type="project" value="TreeGrafter"/>
</dbReference>
<feature type="compositionally biased region" description="Low complexity" evidence="6">
    <location>
        <begin position="1717"/>
        <end position="1738"/>
    </location>
</feature>
<dbReference type="InterPro" id="IPR011993">
    <property type="entry name" value="PH-like_dom_sf"/>
</dbReference>
<dbReference type="Pfam" id="PF01237">
    <property type="entry name" value="Oxysterol_BP"/>
    <property type="match status" value="1"/>
</dbReference>
<feature type="compositionally biased region" description="Polar residues" evidence="6">
    <location>
        <begin position="693"/>
        <end position="706"/>
    </location>
</feature>
<dbReference type="GO" id="GO:0097038">
    <property type="term" value="C:perinuclear endoplasmic reticulum"/>
    <property type="evidence" value="ECO:0007669"/>
    <property type="project" value="TreeGrafter"/>
</dbReference>
<dbReference type="Gene3D" id="2.30.29.30">
    <property type="entry name" value="Pleckstrin-homology domain (PH domain)/Phosphotyrosine-binding domain (PTB)"/>
    <property type="match status" value="1"/>
</dbReference>
<dbReference type="FunFam" id="2.30.29.30:FF:000011">
    <property type="entry name" value="Oxysterol-binding protein"/>
    <property type="match status" value="1"/>
</dbReference>